<proteinExistence type="predicted"/>
<protein>
    <recommendedName>
        <fullName evidence="5">LysM domain-containing protein</fullName>
    </recommendedName>
</protein>
<dbReference type="OrthoDB" id="2376193at2"/>
<organism evidence="3 4">
    <name type="scientific">Paenibacillus oryzae</name>
    <dbReference type="NCBI Taxonomy" id="1844972"/>
    <lineage>
        <taxon>Bacteria</taxon>
        <taxon>Bacillati</taxon>
        <taxon>Bacillota</taxon>
        <taxon>Bacilli</taxon>
        <taxon>Bacillales</taxon>
        <taxon>Paenibacillaceae</taxon>
        <taxon>Paenibacillus</taxon>
    </lineage>
</organism>
<evidence type="ECO:0000256" key="1">
    <source>
        <dbReference type="SAM" id="MobiDB-lite"/>
    </source>
</evidence>
<feature type="region of interest" description="Disordered" evidence="1">
    <location>
        <begin position="251"/>
        <end position="298"/>
    </location>
</feature>
<dbReference type="AlphaFoldDB" id="A0A1A5YIA6"/>
<dbReference type="RefSeq" id="WP_068683359.1">
    <property type="nucleotide sequence ID" value="NZ_LYPA01000058.1"/>
</dbReference>
<dbReference type="STRING" id="1844972.A7K91_15240"/>
<evidence type="ECO:0000256" key="2">
    <source>
        <dbReference type="SAM" id="SignalP"/>
    </source>
</evidence>
<feature type="compositionally biased region" description="Basic and acidic residues" evidence="1">
    <location>
        <begin position="259"/>
        <end position="284"/>
    </location>
</feature>
<dbReference type="EMBL" id="LYPA01000058">
    <property type="protein sequence ID" value="OBR65308.1"/>
    <property type="molecule type" value="Genomic_DNA"/>
</dbReference>
<accession>A0A1A5YIA6</accession>
<keyword evidence="2" id="KW-0732">Signal</keyword>
<name>A0A1A5YIA6_9BACL</name>
<evidence type="ECO:0008006" key="5">
    <source>
        <dbReference type="Google" id="ProtNLM"/>
    </source>
</evidence>
<evidence type="ECO:0000313" key="3">
    <source>
        <dbReference type="EMBL" id="OBR65308.1"/>
    </source>
</evidence>
<evidence type="ECO:0000313" key="4">
    <source>
        <dbReference type="Proteomes" id="UP000092024"/>
    </source>
</evidence>
<feature type="signal peptide" evidence="2">
    <location>
        <begin position="1"/>
        <end position="29"/>
    </location>
</feature>
<gene>
    <name evidence="3" type="ORF">A7K91_15240</name>
</gene>
<reference evidence="3 4" key="1">
    <citation type="submission" date="2016-05" db="EMBL/GenBank/DDBJ databases">
        <title>Paenibacillus oryzae. sp. nov., isolated from the rice root.</title>
        <authorList>
            <person name="Zhang J."/>
            <person name="Zhang X."/>
        </authorList>
    </citation>
    <scope>NUCLEOTIDE SEQUENCE [LARGE SCALE GENOMIC DNA]</scope>
    <source>
        <strain evidence="3 4">1DrF-4</strain>
    </source>
</reference>
<sequence>MKTLKLAATTLAITMAIGAGMTTTYHVHAASSADTIEKQETTSQNNKRGAFNGEKRGVFSHGQHGGGWLASDDIAEVLGLTAEELKAELQGDKTLAMIASEKNVDADAVVNAIVEANKARLDEQLSEGKLTQEAYDSRVASLSEQANKLINGEWKGRPDGKGDSGRHGGLKGIVSSEEVAKALGLTTDELKSEVQSGKTLAAIAAERTIDVQAVITAIVNVKTAKYNEQLSDGKLTQEQYDEKIAGLSEKAEALVNSEPKGKEVSRGARGEAGKGHSGSKKGDSEAAEDTALTEGSAT</sequence>
<feature type="region of interest" description="Disordered" evidence="1">
    <location>
        <begin position="35"/>
        <end position="57"/>
    </location>
</feature>
<feature type="chain" id="PRO_5008340350" description="LysM domain-containing protein" evidence="2">
    <location>
        <begin position="30"/>
        <end position="298"/>
    </location>
</feature>
<dbReference type="Proteomes" id="UP000092024">
    <property type="component" value="Unassembled WGS sequence"/>
</dbReference>
<comment type="caution">
    <text evidence="3">The sequence shown here is derived from an EMBL/GenBank/DDBJ whole genome shotgun (WGS) entry which is preliminary data.</text>
</comment>
<keyword evidence="4" id="KW-1185">Reference proteome</keyword>